<dbReference type="InterPro" id="IPR008258">
    <property type="entry name" value="Transglycosylase_SLT_dom_1"/>
</dbReference>
<evidence type="ECO:0000313" key="4">
    <source>
        <dbReference type="Proteomes" id="UP000034181"/>
    </source>
</evidence>
<gene>
    <name evidence="3" type="ORF">US96_C0010G0021</name>
</gene>
<organism evidence="3 4">
    <name type="scientific">Candidatus Woesebacteria bacterium GW2011_GWB1_38_5b</name>
    <dbReference type="NCBI Taxonomy" id="1618569"/>
    <lineage>
        <taxon>Bacteria</taxon>
        <taxon>Candidatus Woeseibacteriota</taxon>
    </lineage>
</organism>
<reference evidence="3 4" key="1">
    <citation type="journal article" date="2015" name="Nature">
        <title>rRNA introns, odd ribosomes, and small enigmatic genomes across a large radiation of phyla.</title>
        <authorList>
            <person name="Brown C.T."/>
            <person name="Hug L.A."/>
            <person name="Thomas B.C."/>
            <person name="Sharon I."/>
            <person name="Castelle C.J."/>
            <person name="Singh A."/>
            <person name="Wilkins M.J."/>
            <person name="Williams K.H."/>
            <person name="Banfield J.F."/>
        </authorList>
    </citation>
    <scope>NUCLEOTIDE SEQUENCE [LARGE SCALE GENOMIC DNA]</scope>
</reference>
<dbReference type="SUPFAM" id="SSF53955">
    <property type="entry name" value="Lysozyme-like"/>
    <property type="match status" value="1"/>
</dbReference>
<accession>A0A0G0KIZ4</accession>
<dbReference type="EMBL" id="LBUZ01000010">
    <property type="protein sequence ID" value="KKQ75505.1"/>
    <property type="molecule type" value="Genomic_DNA"/>
</dbReference>
<feature type="compositionally biased region" description="Polar residues" evidence="1">
    <location>
        <begin position="41"/>
        <end position="58"/>
    </location>
</feature>
<sequence>MRIVSAFLIGFVPTFIGFIGASNIFEEPKAVVLAEQIEVTPQPTSVETQTPSPRSMPSATAGKPTPTPDVWSPPDITSMFVRYANVYSVDQNILERLANCESHFNPQAVNRDYLGMFQFSTNTWVTNRQQMGFDANPVLRTNIEESIRTAAYLLSKRGVSPWPACI</sequence>
<feature type="domain" description="Transglycosylase SLT" evidence="2">
    <location>
        <begin position="80"/>
        <end position="156"/>
    </location>
</feature>
<evidence type="ECO:0000256" key="1">
    <source>
        <dbReference type="SAM" id="MobiDB-lite"/>
    </source>
</evidence>
<name>A0A0G0KIZ4_9BACT</name>
<protein>
    <submittedName>
        <fullName evidence="3">Protein containing Lytic transglycosylase-like, catalytic-like protein</fullName>
    </submittedName>
</protein>
<dbReference type="AlphaFoldDB" id="A0A0G0KIZ4"/>
<dbReference type="Pfam" id="PF01464">
    <property type="entry name" value="SLT"/>
    <property type="match status" value="1"/>
</dbReference>
<proteinExistence type="predicted"/>
<feature type="region of interest" description="Disordered" evidence="1">
    <location>
        <begin position="41"/>
        <end position="69"/>
    </location>
</feature>
<comment type="caution">
    <text evidence="3">The sequence shown here is derived from an EMBL/GenBank/DDBJ whole genome shotgun (WGS) entry which is preliminary data.</text>
</comment>
<evidence type="ECO:0000313" key="3">
    <source>
        <dbReference type="EMBL" id="KKQ75505.1"/>
    </source>
</evidence>
<dbReference type="Gene3D" id="1.10.530.10">
    <property type="match status" value="1"/>
</dbReference>
<dbReference type="Proteomes" id="UP000034181">
    <property type="component" value="Unassembled WGS sequence"/>
</dbReference>
<dbReference type="InterPro" id="IPR023346">
    <property type="entry name" value="Lysozyme-like_dom_sf"/>
</dbReference>
<evidence type="ECO:0000259" key="2">
    <source>
        <dbReference type="Pfam" id="PF01464"/>
    </source>
</evidence>